<feature type="transmembrane region" description="Helical" evidence="7">
    <location>
        <begin position="533"/>
        <end position="555"/>
    </location>
</feature>
<dbReference type="InterPro" id="IPR045069">
    <property type="entry name" value="MATE_euk"/>
</dbReference>
<proteinExistence type="inferred from homology"/>
<dbReference type="GO" id="GO:0042910">
    <property type="term" value="F:xenobiotic transmembrane transporter activity"/>
    <property type="evidence" value="ECO:0007669"/>
    <property type="project" value="InterPro"/>
</dbReference>
<feature type="transmembrane region" description="Helical" evidence="7">
    <location>
        <begin position="800"/>
        <end position="825"/>
    </location>
</feature>
<gene>
    <name evidence="8" type="ORF">JG687_00013040</name>
</gene>
<dbReference type="Proteomes" id="UP000688947">
    <property type="component" value="Unassembled WGS sequence"/>
</dbReference>
<reference evidence="8" key="1">
    <citation type="submission" date="2021-01" db="EMBL/GenBank/DDBJ databases">
        <title>Phytophthora aleatoria, a newly-described species from Pinus radiata is distinct from Phytophthora cactorum isolates based on comparative genomics.</title>
        <authorList>
            <person name="Mcdougal R."/>
            <person name="Panda P."/>
            <person name="Williams N."/>
            <person name="Studholme D.J."/>
        </authorList>
    </citation>
    <scope>NUCLEOTIDE SEQUENCE</scope>
    <source>
        <strain evidence="8">NZFS 3830</strain>
    </source>
</reference>
<dbReference type="VEuPathDB" id="FungiDB:PC110_g19177"/>
<comment type="similarity">
    <text evidence="2">Belongs to the multi antimicrobial extrusion (MATE) (TC 2.A.66.1) family.</text>
</comment>
<protein>
    <recommendedName>
        <fullName evidence="10">Multi antimicrobial extrusion protein</fullName>
    </recommendedName>
</protein>
<name>A0A8T1U5A2_9STRA</name>
<dbReference type="CDD" id="cd13132">
    <property type="entry name" value="MATE_eukaryotic"/>
    <property type="match status" value="1"/>
</dbReference>
<feature type="transmembrane region" description="Helical" evidence="7">
    <location>
        <begin position="575"/>
        <end position="594"/>
    </location>
</feature>
<dbReference type="OrthoDB" id="110669at2759"/>
<organism evidence="8 9">
    <name type="scientific">Phytophthora cactorum</name>
    <dbReference type="NCBI Taxonomy" id="29920"/>
    <lineage>
        <taxon>Eukaryota</taxon>
        <taxon>Sar</taxon>
        <taxon>Stramenopiles</taxon>
        <taxon>Oomycota</taxon>
        <taxon>Peronosporomycetes</taxon>
        <taxon>Peronosporales</taxon>
        <taxon>Peronosporaceae</taxon>
        <taxon>Phytophthora</taxon>
    </lineage>
</organism>
<feature type="transmembrane region" description="Helical" evidence="7">
    <location>
        <begin position="697"/>
        <end position="719"/>
    </location>
</feature>
<evidence type="ECO:0000313" key="8">
    <source>
        <dbReference type="EMBL" id="KAG6952364.1"/>
    </source>
</evidence>
<dbReference type="AlphaFoldDB" id="A0A8T1U5A2"/>
<dbReference type="EMBL" id="JAENGZ010000925">
    <property type="protein sequence ID" value="KAG6952364.1"/>
    <property type="molecule type" value="Genomic_DNA"/>
</dbReference>
<feature type="transmembrane region" description="Helical" evidence="7">
    <location>
        <begin position="831"/>
        <end position="856"/>
    </location>
</feature>
<evidence type="ECO:0000256" key="2">
    <source>
        <dbReference type="ARBA" id="ARBA00010199"/>
    </source>
</evidence>
<dbReference type="VEuPathDB" id="FungiDB:PC110_g19178"/>
<feature type="transmembrane region" description="Helical" evidence="7">
    <location>
        <begin position="670"/>
        <end position="691"/>
    </location>
</feature>
<sequence length="868" mass="95339">MHEAATMAAADDDWRSGAAAILDSYEDATWDEMRQQDESMAAISSASPVKSPDMFVHTLNTSDGKSPIRGEEQAPVSPFVGAAGLGSQLDAVWAAGVANQPSAKAVELVKRLGAENLYLKAEIQQQAMWKLHLYRILESRPEMDGPRWAQQFQQSALGGAEALRMQLDRLDEYEAAQVFGFHPLTELDLTRVILDNNRTMGRVQNRVEGSVMECVFTKKFTGLNVAELMQKTWANDMRLDRFKKVKCETSRLEVLQQINPNAYVLGRDVISPTDDISTFRSVFVRFLIETSRKIPANTESMATPTYVDASSPSTPPTSPNSDSESEEPMLEATGYVLGTQSVDIDGSHLQDDTDEKLAWAHLSLSIEFLNVVNPATGEAYQQLRWTGRTDYRGEEHAHRNAGDTLQGMLRWELLTIAPALNLVSLSLEQAKPSLMSEFLAVSECVLTSSFAINSMAIGTNMPQTRRIAAVRDTGERSPLLGGKRQPETYVAIADGCKEFPDESDPKIAQELQALLSLVYPVAYGAKRFDKIGVYFQAGFLVVGACFVPIFLLNWYSGEFLLLVGQDPEAQSIMKPLVAIAAIGSIVNAVSGYLLTYHTSMGFEGIALSRSLGNMVLPLMLMPYFYCCPHHLSQWWRGWNWSEASAHVGLFLRLGVPSFLMVATEWWAFEMLTLMAGVLPNAVVSVSAHAVQVNVNNMIYMVFWGLAVASNVRIGNCLGANSPNQAKLACKVAQLLTLSISVVFAVSMYVFRGVIPSLFLTERESIDRSASLLAIWAPFEILDGQNTVLQGVYRGLGKQKVAATVSAVAFYACGIPAAALFGFRLALGVEGLWLGFGFGLFVSVSMLLCTLLGRWSWKELALEAQKRTA</sequence>
<keyword evidence="5 7" id="KW-0472">Membrane</keyword>
<evidence type="ECO:0000313" key="9">
    <source>
        <dbReference type="Proteomes" id="UP000688947"/>
    </source>
</evidence>
<comment type="caution">
    <text evidence="8">The sequence shown here is derived from an EMBL/GenBank/DDBJ whole genome shotgun (WGS) entry which is preliminary data.</text>
</comment>
<keyword evidence="3 7" id="KW-0812">Transmembrane</keyword>
<evidence type="ECO:0008006" key="10">
    <source>
        <dbReference type="Google" id="ProtNLM"/>
    </source>
</evidence>
<feature type="transmembrane region" description="Helical" evidence="7">
    <location>
        <begin position="731"/>
        <end position="750"/>
    </location>
</feature>
<evidence type="ECO:0000256" key="7">
    <source>
        <dbReference type="SAM" id="Phobius"/>
    </source>
</evidence>
<dbReference type="GO" id="GO:0015297">
    <property type="term" value="F:antiporter activity"/>
    <property type="evidence" value="ECO:0007669"/>
    <property type="project" value="InterPro"/>
</dbReference>
<evidence type="ECO:0000256" key="4">
    <source>
        <dbReference type="ARBA" id="ARBA00022989"/>
    </source>
</evidence>
<evidence type="ECO:0000256" key="3">
    <source>
        <dbReference type="ARBA" id="ARBA00022692"/>
    </source>
</evidence>
<keyword evidence="4 7" id="KW-1133">Transmembrane helix</keyword>
<evidence type="ECO:0000256" key="6">
    <source>
        <dbReference type="SAM" id="MobiDB-lite"/>
    </source>
</evidence>
<accession>A0A8T1U5A2</accession>
<dbReference type="GO" id="GO:1990961">
    <property type="term" value="P:xenobiotic detoxification by transmembrane export across the plasma membrane"/>
    <property type="evidence" value="ECO:0007669"/>
    <property type="project" value="InterPro"/>
</dbReference>
<feature type="region of interest" description="Disordered" evidence="6">
    <location>
        <begin position="299"/>
        <end position="328"/>
    </location>
</feature>
<evidence type="ECO:0000256" key="1">
    <source>
        <dbReference type="ARBA" id="ARBA00004141"/>
    </source>
</evidence>
<comment type="subcellular location">
    <subcellularLocation>
        <location evidence="1">Membrane</location>
        <topology evidence="1">Multi-pass membrane protein</topology>
    </subcellularLocation>
</comment>
<dbReference type="GO" id="GO:0016020">
    <property type="term" value="C:membrane"/>
    <property type="evidence" value="ECO:0007669"/>
    <property type="project" value="UniProtKB-SubCell"/>
</dbReference>
<evidence type="ECO:0000256" key="5">
    <source>
        <dbReference type="ARBA" id="ARBA00023136"/>
    </source>
</evidence>
<dbReference type="PANTHER" id="PTHR11206">
    <property type="entry name" value="MULTIDRUG RESISTANCE PROTEIN"/>
    <property type="match status" value="1"/>
</dbReference>
<dbReference type="Pfam" id="PF01554">
    <property type="entry name" value="MatE"/>
    <property type="match status" value="2"/>
</dbReference>
<dbReference type="InterPro" id="IPR002528">
    <property type="entry name" value="MATE_fam"/>
</dbReference>